<dbReference type="PANTHER" id="PTHR32303">
    <property type="entry name" value="QUINOPROTEIN ALCOHOL DEHYDROGENASE (CYTOCHROME C)"/>
    <property type="match status" value="1"/>
</dbReference>
<dbReference type="SUPFAM" id="SSF46626">
    <property type="entry name" value="Cytochrome c"/>
    <property type="match status" value="1"/>
</dbReference>
<dbReference type="Pfam" id="PF01011">
    <property type="entry name" value="PQQ"/>
    <property type="match status" value="2"/>
</dbReference>
<dbReference type="GO" id="GO:0020037">
    <property type="term" value="F:heme binding"/>
    <property type="evidence" value="ECO:0007669"/>
    <property type="project" value="InterPro"/>
</dbReference>
<feature type="signal peptide" evidence="9">
    <location>
        <begin position="1"/>
        <end position="18"/>
    </location>
</feature>
<keyword evidence="6" id="KW-0560">Oxidoreductase</keyword>
<dbReference type="InterPro" id="IPR017511">
    <property type="entry name" value="PQQ_mDH"/>
</dbReference>
<dbReference type="PANTHER" id="PTHR32303:SF4">
    <property type="entry name" value="QUINOPROTEIN GLUCOSE DEHYDROGENASE"/>
    <property type="match status" value="1"/>
</dbReference>
<dbReference type="InterPro" id="IPR011047">
    <property type="entry name" value="Quinoprotein_ADH-like_sf"/>
</dbReference>
<sequence length="720" mass="77068">MHRSAALSLALVSTMLLAAPRAAPETAGGYRGWPAYGGGADNIHYSSLRQIDTRNVGKLAVAWTFDTGDAFGEGGNASEMECNPIVVDGVMYVVSPRLRLFALDAATGRKLWMFDPNPGETVVSKQRLRGVSYWSDGQEARIFMTSRSFLLAIDARTGKAIPSFGTGGRVDLREGLGRDPKDVSAGANTPGIVHGDLVIMGTTGWAPGHIRAYDARTGKIRWTFHTIPQPGEYGYDTWPQDAWKTINGANAWAGMALDGKRGILFVPTASAGQGDKDFFGGDRKGDNLFANSLVALDAATGRRLWHFQAVHHDLWDYDFPAPPSLVTVRRGGRMIDAVAQTSKQGFVYVLDRATGAPLFPIVERPVPPSTIPGEHASPTQPFPLLPAPYARQGLSRADLTTRTPEAYRAVAERFDRFASSAFFAPPSFEGTLLAPGTDGGAEWGGTAFDPETGLLYVNSNEKPSVLQLGKRSTSPIASGKAIYEAECSGCHGIDRKGSPPEFPSLVGVGDRLTKFDVFRMIGRGGGRMPSFEHLGNEGIGAVADYLVYDRDTALKGEVRTRSDAAEYSFAGYGKLADPDGYPGIRPPWGTLSAIDLNSGRYVWRRNFGEYPELAAKGMGDTGSDNYGGGVVTAGGLFFIGATVYDRKFRAYDKRSGKLLWETLLPAAGNATPAVYEAGGRQFVVIAAGGGKAAGPHNVPGGSFIAFALPERPRLNPRAGR</sequence>
<reference evidence="12" key="1">
    <citation type="submission" date="2017-02" db="EMBL/GenBank/DDBJ databases">
        <authorList>
            <person name="Varghese N."/>
            <person name="Submissions S."/>
        </authorList>
    </citation>
    <scope>NUCLEOTIDE SEQUENCE [LARGE SCALE GENOMIC DNA]</scope>
    <source>
        <strain evidence="12">UM2</strain>
    </source>
</reference>
<keyword evidence="12" id="KW-1185">Reference proteome</keyword>
<dbReference type="InterPro" id="IPR002372">
    <property type="entry name" value="PQQ_rpt_dom"/>
</dbReference>
<proteinExistence type="inferred from homology"/>
<dbReference type="RefSeq" id="WP_079649349.1">
    <property type="nucleotide sequence ID" value="NZ_FUYM01000007.1"/>
</dbReference>
<dbReference type="Gene3D" id="2.140.10.10">
    <property type="entry name" value="Quinoprotein alcohol dehydrogenase-like superfamily"/>
    <property type="match status" value="2"/>
</dbReference>
<dbReference type="Gene3D" id="1.10.760.10">
    <property type="entry name" value="Cytochrome c-like domain"/>
    <property type="match status" value="1"/>
</dbReference>
<keyword evidence="7 8" id="KW-0408">Iron</keyword>
<dbReference type="Pfam" id="PF13442">
    <property type="entry name" value="Cytochrome_CBB3"/>
    <property type="match status" value="1"/>
</dbReference>
<keyword evidence="5 9" id="KW-0732">Signal</keyword>
<protein>
    <submittedName>
        <fullName evidence="11">Quinoprotein glucose dehydrogenase</fullName>
    </submittedName>
</protein>
<dbReference type="GO" id="GO:0048038">
    <property type="term" value="F:quinone binding"/>
    <property type="evidence" value="ECO:0007669"/>
    <property type="project" value="InterPro"/>
</dbReference>
<evidence type="ECO:0000256" key="6">
    <source>
        <dbReference type="ARBA" id="ARBA00023002"/>
    </source>
</evidence>
<evidence type="ECO:0000256" key="2">
    <source>
        <dbReference type="ARBA" id="ARBA00008156"/>
    </source>
</evidence>
<comment type="similarity">
    <text evidence="2">Belongs to the bacterial PQQ dehydrogenase family.</text>
</comment>
<dbReference type="SUPFAM" id="SSF50998">
    <property type="entry name" value="Quinoprotein alcohol dehydrogenase-like"/>
    <property type="match status" value="1"/>
</dbReference>
<evidence type="ECO:0000313" key="11">
    <source>
        <dbReference type="EMBL" id="SKB87959.1"/>
    </source>
</evidence>
<dbReference type="EMBL" id="FUYM01000007">
    <property type="protein sequence ID" value="SKB87959.1"/>
    <property type="molecule type" value="Genomic_DNA"/>
</dbReference>
<dbReference type="InterPro" id="IPR009056">
    <property type="entry name" value="Cyt_c-like_dom"/>
</dbReference>
<dbReference type="InterPro" id="IPR036909">
    <property type="entry name" value="Cyt_c-like_dom_sf"/>
</dbReference>
<dbReference type="STRING" id="439228.SAMN06295920_107265"/>
<evidence type="ECO:0000256" key="4">
    <source>
        <dbReference type="ARBA" id="ARBA00022723"/>
    </source>
</evidence>
<gene>
    <name evidence="11" type="ORF">SAMN06295920_107265</name>
</gene>
<dbReference type="SMART" id="SM00564">
    <property type="entry name" value="PQQ"/>
    <property type="match status" value="5"/>
</dbReference>
<keyword evidence="3 8" id="KW-0349">Heme</keyword>
<evidence type="ECO:0000256" key="3">
    <source>
        <dbReference type="ARBA" id="ARBA00022617"/>
    </source>
</evidence>
<evidence type="ECO:0000256" key="8">
    <source>
        <dbReference type="PROSITE-ProRule" id="PRU00433"/>
    </source>
</evidence>
<comment type="cofactor">
    <cofactor evidence="1">
        <name>pyrroloquinoline quinone</name>
        <dbReference type="ChEBI" id="CHEBI:58442"/>
    </cofactor>
</comment>
<dbReference type="CDD" id="cd10280">
    <property type="entry name" value="PQQ_mGDH"/>
    <property type="match status" value="1"/>
</dbReference>
<evidence type="ECO:0000259" key="10">
    <source>
        <dbReference type="PROSITE" id="PS51007"/>
    </source>
</evidence>
<evidence type="ECO:0000256" key="7">
    <source>
        <dbReference type="ARBA" id="ARBA00023004"/>
    </source>
</evidence>
<evidence type="ECO:0000256" key="1">
    <source>
        <dbReference type="ARBA" id="ARBA00001931"/>
    </source>
</evidence>
<dbReference type="GO" id="GO:0016614">
    <property type="term" value="F:oxidoreductase activity, acting on CH-OH group of donors"/>
    <property type="evidence" value="ECO:0007669"/>
    <property type="project" value="InterPro"/>
</dbReference>
<evidence type="ECO:0000256" key="5">
    <source>
        <dbReference type="ARBA" id="ARBA00022729"/>
    </source>
</evidence>
<dbReference type="PROSITE" id="PS51007">
    <property type="entry name" value="CYTC"/>
    <property type="match status" value="1"/>
</dbReference>
<dbReference type="AlphaFoldDB" id="A0A1T5EVW6"/>
<evidence type="ECO:0000256" key="9">
    <source>
        <dbReference type="SAM" id="SignalP"/>
    </source>
</evidence>
<name>A0A1T5EVW6_9SPHN</name>
<dbReference type="GO" id="GO:0016020">
    <property type="term" value="C:membrane"/>
    <property type="evidence" value="ECO:0007669"/>
    <property type="project" value="InterPro"/>
</dbReference>
<dbReference type="GO" id="GO:0046872">
    <property type="term" value="F:metal ion binding"/>
    <property type="evidence" value="ECO:0007669"/>
    <property type="project" value="UniProtKB-KW"/>
</dbReference>
<accession>A0A1T5EVW6</accession>
<dbReference type="InterPro" id="IPR018391">
    <property type="entry name" value="PQQ_b-propeller_rpt"/>
</dbReference>
<dbReference type="OrthoDB" id="9794322at2"/>
<organism evidence="11 12">
    <name type="scientific">Rhizorhabdus histidinilytica</name>
    <dbReference type="NCBI Taxonomy" id="439228"/>
    <lineage>
        <taxon>Bacteria</taxon>
        <taxon>Pseudomonadati</taxon>
        <taxon>Pseudomonadota</taxon>
        <taxon>Alphaproteobacteria</taxon>
        <taxon>Sphingomonadales</taxon>
        <taxon>Sphingomonadaceae</taxon>
        <taxon>Rhizorhabdus</taxon>
    </lineage>
</organism>
<dbReference type="Proteomes" id="UP000189818">
    <property type="component" value="Unassembled WGS sequence"/>
</dbReference>
<feature type="chain" id="PRO_5013227915" evidence="9">
    <location>
        <begin position="19"/>
        <end position="720"/>
    </location>
</feature>
<feature type="domain" description="Cytochrome c" evidence="10">
    <location>
        <begin position="474"/>
        <end position="550"/>
    </location>
</feature>
<dbReference type="GO" id="GO:0009055">
    <property type="term" value="F:electron transfer activity"/>
    <property type="evidence" value="ECO:0007669"/>
    <property type="project" value="InterPro"/>
</dbReference>
<keyword evidence="4 8" id="KW-0479">Metal-binding</keyword>
<evidence type="ECO:0000313" key="12">
    <source>
        <dbReference type="Proteomes" id="UP000189818"/>
    </source>
</evidence>